<dbReference type="PANTHER" id="PTHR35897:SF2">
    <property type="entry name" value="METHYLTRANSFERASE DOMAIN-CONTAINING PROTEIN"/>
    <property type="match status" value="1"/>
</dbReference>
<evidence type="ECO:0000313" key="2">
    <source>
        <dbReference type="Proteomes" id="UP000800200"/>
    </source>
</evidence>
<gene>
    <name evidence="1" type="ORF">K469DRAFT_687644</name>
</gene>
<dbReference type="Gene3D" id="3.40.50.150">
    <property type="entry name" value="Vaccinia Virus protein VP39"/>
    <property type="match status" value="1"/>
</dbReference>
<organism evidence="1 2">
    <name type="scientific">Zopfia rhizophila CBS 207.26</name>
    <dbReference type="NCBI Taxonomy" id="1314779"/>
    <lineage>
        <taxon>Eukaryota</taxon>
        <taxon>Fungi</taxon>
        <taxon>Dikarya</taxon>
        <taxon>Ascomycota</taxon>
        <taxon>Pezizomycotina</taxon>
        <taxon>Dothideomycetes</taxon>
        <taxon>Dothideomycetes incertae sedis</taxon>
        <taxon>Zopfiaceae</taxon>
        <taxon>Zopfia</taxon>
    </lineage>
</organism>
<dbReference type="InterPro" id="IPR029063">
    <property type="entry name" value="SAM-dependent_MTases_sf"/>
</dbReference>
<dbReference type="InterPro" id="IPR051654">
    <property type="entry name" value="Meroterpenoid_MTases"/>
</dbReference>
<protein>
    <recommendedName>
        <fullName evidence="3">Methyltransferase domain-containing protein</fullName>
    </recommendedName>
</protein>
<dbReference type="EMBL" id="ML994632">
    <property type="protein sequence ID" value="KAF2185799.1"/>
    <property type="molecule type" value="Genomic_DNA"/>
</dbReference>
<dbReference type="OrthoDB" id="2094832at2759"/>
<name>A0A6A6E5F7_9PEZI</name>
<proteinExistence type="predicted"/>
<accession>A0A6A6E5F7</accession>
<evidence type="ECO:0008006" key="3">
    <source>
        <dbReference type="Google" id="ProtNLM"/>
    </source>
</evidence>
<sequence>MALCTPAVPERLVKLPWYLPCIGSRLTPACRALLSNYAKIPTAKQEAYIYHARDSAFLTFPLGTIGEFWFLVLGLAEHPSYARLINRLKDAPDKNKPILIDLGTCLGQDLRKLVYDGAASSQLLGIDKFPQFADIGYSFFQDAEEMKDCFVTADVFVADERDTLSMSKGTWDIVTSSMFLHSFDWDGQVAAVKKMFGLAEGKGSWIMGLIAADMEEQKVPILPPIVPEGVKMSRYVHNKESLSRLFQDVSKELGIEVTIEMSYQEDVESAYTHALQTSFFATMEARLLFYMVEIV</sequence>
<dbReference type="PANTHER" id="PTHR35897">
    <property type="entry name" value="METHYLTRANSFERASE AUSD"/>
    <property type="match status" value="1"/>
</dbReference>
<keyword evidence="2" id="KW-1185">Reference proteome</keyword>
<evidence type="ECO:0000313" key="1">
    <source>
        <dbReference type="EMBL" id="KAF2185799.1"/>
    </source>
</evidence>
<reference evidence="1" key="1">
    <citation type="journal article" date="2020" name="Stud. Mycol.">
        <title>101 Dothideomycetes genomes: a test case for predicting lifestyles and emergence of pathogens.</title>
        <authorList>
            <person name="Haridas S."/>
            <person name="Albert R."/>
            <person name="Binder M."/>
            <person name="Bloem J."/>
            <person name="Labutti K."/>
            <person name="Salamov A."/>
            <person name="Andreopoulos B."/>
            <person name="Baker S."/>
            <person name="Barry K."/>
            <person name="Bills G."/>
            <person name="Bluhm B."/>
            <person name="Cannon C."/>
            <person name="Castanera R."/>
            <person name="Culley D."/>
            <person name="Daum C."/>
            <person name="Ezra D."/>
            <person name="Gonzalez J."/>
            <person name="Henrissat B."/>
            <person name="Kuo A."/>
            <person name="Liang C."/>
            <person name="Lipzen A."/>
            <person name="Lutzoni F."/>
            <person name="Magnuson J."/>
            <person name="Mondo S."/>
            <person name="Nolan M."/>
            <person name="Ohm R."/>
            <person name="Pangilinan J."/>
            <person name="Park H.-J."/>
            <person name="Ramirez L."/>
            <person name="Alfaro M."/>
            <person name="Sun H."/>
            <person name="Tritt A."/>
            <person name="Yoshinaga Y."/>
            <person name="Zwiers L.-H."/>
            <person name="Turgeon B."/>
            <person name="Goodwin S."/>
            <person name="Spatafora J."/>
            <person name="Crous P."/>
            <person name="Grigoriev I."/>
        </authorList>
    </citation>
    <scope>NUCLEOTIDE SEQUENCE</scope>
    <source>
        <strain evidence="1">CBS 207.26</strain>
    </source>
</reference>
<dbReference type="SUPFAM" id="SSF53335">
    <property type="entry name" value="S-adenosyl-L-methionine-dependent methyltransferases"/>
    <property type="match status" value="1"/>
</dbReference>
<dbReference type="Proteomes" id="UP000800200">
    <property type="component" value="Unassembled WGS sequence"/>
</dbReference>
<dbReference type="AlphaFoldDB" id="A0A6A6E5F7"/>